<protein>
    <submittedName>
        <fullName evidence="1">Uncharacterized protein</fullName>
    </submittedName>
</protein>
<sequence>MENAEMTTNKGPLNEVSIECMLRNNEEMKPKYVVITRAKKGKAKIETTDEDISHDNEAWLKMLEIDDKIVVVTSTI</sequence>
<keyword evidence="2" id="KW-1185">Reference proteome</keyword>
<gene>
    <name evidence="1" type="ORF">V6N12_076447</name>
</gene>
<dbReference type="EMBL" id="JBBPBM010000033">
    <property type="protein sequence ID" value="KAK8533168.1"/>
    <property type="molecule type" value="Genomic_DNA"/>
</dbReference>
<dbReference type="Proteomes" id="UP001472677">
    <property type="component" value="Unassembled WGS sequence"/>
</dbReference>
<proteinExistence type="predicted"/>
<comment type="caution">
    <text evidence="1">The sequence shown here is derived from an EMBL/GenBank/DDBJ whole genome shotgun (WGS) entry which is preliminary data.</text>
</comment>
<name>A0ABR2D9T6_9ROSI</name>
<organism evidence="1 2">
    <name type="scientific">Hibiscus sabdariffa</name>
    <name type="common">roselle</name>
    <dbReference type="NCBI Taxonomy" id="183260"/>
    <lineage>
        <taxon>Eukaryota</taxon>
        <taxon>Viridiplantae</taxon>
        <taxon>Streptophyta</taxon>
        <taxon>Embryophyta</taxon>
        <taxon>Tracheophyta</taxon>
        <taxon>Spermatophyta</taxon>
        <taxon>Magnoliopsida</taxon>
        <taxon>eudicotyledons</taxon>
        <taxon>Gunneridae</taxon>
        <taxon>Pentapetalae</taxon>
        <taxon>rosids</taxon>
        <taxon>malvids</taxon>
        <taxon>Malvales</taxon>
        <taxon>Malvaceae</taxon>
        <taxon>Malvoideae</taxon>
        <taxon>Hibiscus</taxon>
    </lineage>
</organism>
<evidence type="ECO:0000313" key="1">
    <source>
        <dbReference type="EMBL" id="KAK8533168.1"/>
    </source>
</evidence>
<accession>A0ABR2D9T6</accession>
<reference evidence="1 2" key="1">
    <citation type="journal article" date="2024" name="G3 (Bethesda)">
        <title>Genome assembly of Hibiscus sabdariffa L. provides insights into metabolisms of medicinal natural products.</title>
        <authorList>
            <person name="Kim T."/>
        </authorList>
    </citation>
    <scope>NUCLEOTIDE SEQUENCE [LARGE SCALE GENOMIC DNA]</scope>
    <source>
        <strain evidence="1">TK-2024</strain>
        <tissue evidence="1">Old leaves</tissue>
    </source>
</reference>
<evidence type="ECO:0000313" key="2">
    <source>
        <dbReference type="Proteomes" id="UP001472677"/>
    </source>
</evidence>